<dbReference type="RefSeq" id="WP_091135834.1">
    <property type="nucleotide sequence ID" value="NZ_FMVC01000009.1"/>
</dbReference>
<evidence type="ECO:0000313" key="3">
    <source>
        <dbReference type="Proteomes" id="UP000199307"/>
    </source>
</evidence>
<keyword evidence="1" id="KW-0732">Signal</keyword>
<protein>
    <recommendedName>
        <fullName evidence="4">Secreted protein</fullName>
    </recommendedName>
</protein>
<keyword evidence="3" id="KW-1185">Reference proteome</keyword>
<dbReference type="Proteomes" id="UP000199307">
    <property type="component" value="Unassembled WGS sequence"/>
</dbReference>
<dbReference type="EMBL" id="FMVC01000009">
    <property type="protein sequence ID" value="SCY98271.1"/>
    <property type="molecule type" value="Genomic_DNA"/>
</dbReference>
<gene>
    <name evidence="2" type="ORF">SAMN02927916_4511</name>
</gene>
<sequence>MLRILILFSIISFQTANANKLPNEDESVTFKTHKCSLKNATLKSERTEKDRKFIFWKLRHKKIIIIDQVIDENGNKIFKKKSVYICSMDACDTKKFCRIKIIENEIWIFQYNRNPKKAVIKLYDSCGKYLSQKKWDDDKSFEDY</sequence>
<reference evidence="2 3" key="1">
    <citation type="submission" date="2016-10" db="EMBL/GenBank/DDBJ databases">
        <authorList>
            <person name="Varghese N."/>
            <person name="Submissions S."/>
        </authorList>
    </citation>
    <scope>NUCLEOTIDE SEQUENCE [LARGE SCALE GENOMIC DNA]</scope>
    <source>
        <strain evidence="2 3">CGMCC 1.6859</strain>
    </source>
</reference>
<proteinExistence type="predicted"/>
<comment type="caution">
    <text evidence="2">The sequence shown here is derived from an EMBL/GenBank/DDBJ whole genome shotgun (WGS) entry which is preliminary data.</text>
</comment>
<feature type="signal peptide" evidence="1">
    <location>
        <begin position="1"/>
        <end position="18"/>
    </location>
</feature>
<evidence type="ECO:0000256" key="1">
    <source>
        <dbReference type="SAM" id="SignalP"/>
    </source>
</evidence>
<accession>A0ABY0M3T9</accession>
<organism evidence="2 3">
    <name type="scientific">Flavobacterium anhuiense</name>
    <dbReference type="NCBI Taxonomy" id="459526"/>
    <lineage>
        <taxon>Bacteria</taxon>
        <taxon>Pseudomonadati</taxon>
        <taxon>Bacteroidota</taxon>
        <taxon>Flavobacteriia</taxon>
        <taxon>Flavobacteriales</taxon>
        <taxon>Flavobacteriaceae</taxon>
        <taxon>Flavobacterium</taxon>
    </lineage>
</organism>
<evidence type="ECO:0008006" key="4">
    <source>
        <dbReference type="Google" id="ProtNLM"/>
    </source>
</evidence>
<name>A0ABY0M3T9_9FLAO</name>
<feature type="chain" id="PRO_5045109366" description="Secreted protein" evidence="1">
    <location>
        <begin position="19"/>
        <end position="144"/>
    </location>
</feature>
<evidence type="ECO:0000313" key="2">
    <source>
        <dbReference type="EMBL" id="SCY98271.1"/>
    </source>
</evidence>